<dbReference type="EMBL" id="GBXM01025441">
    <property type="protein sequence ID" value="JAH83136.1"/>
    <property type="molecule type" value="Transcribed_RNA"/>
</dbReference>
<name>A0A0E9VYI9_ANGAN</name>
<evidence type="ECO:0000313" key="1">
    <source>
        <dbReference type="EMBL" id="JAH83136.1"/>
    </source>
</evidence>
<accession>A0A0E9VYI9</accession>
<dbReference type="AlphaFoldDB" id="A0A0E9VYI9"/>
<proteinExistence type="predicted"/>
<reference evidence="1" key="1">
    <citation type="submission" date="2014-11" db="EMBL/GenBank/DDBJ databases">
        <authorList>
            <person name="Amaro Gonzalez C."/>
        </authorList>
    </citation>
    <scope>NUCLEOTIDE SEQUENCE</scope>
</reference>
<reference evidence="1" key="2">
    <citation type="journal article" date="2015" name="Fish Shellfish Immunol.">
        <title>Early steps in the European eel (Anguilla anguilla)-Vibrio vulnificus interaction in the gills: Role of the RtxA13 toxin.</title>
        <authorList>
            <person name="Callol A."/>
            <person name="Pajuelo D."/>
            <person name="Ebbesson L."/>
            <person name="Teles M."/>
            <person name="MacKenzie S."/>
            <person name="Amaro C."/>
        </authorList>
    </citation>
    <scope>NUCLEOTIDE SEQUENCE</scope>
</reference>
<sequence>MTQNGKNSNKKQNRTDTITSAQMSIATEAVTSSTAKVATHMVRENNGCAVALQCDTSFVMASKRPHSRRQV</sequence>
<protein>
    <submittedName>
        <fullName evidence="1">Uncharacterized protein</fullName>
    </submittedName>
</protein>
<organism evidence="1">
    <name type="scientific">Anguilla anguilla</name>
    <name type="common">European freshwater eel</name>
    <name type="synonym">Muraena anguilla</name>
    <dbReference type="NCBI Taxonomy" id="7936"/>
    <lineage>
        <taxon>Eukaryota</taxon>
        <taxon>Metazoa</taxon>
        <taxon>Chordata</taxon>
        <taxon>Craniata</taxon>
        <taxon>Vertebrata</taxon>
        <taxon>Euteleostomi</taxon>
        <taxon>Actinopterygii</taxon>
        <taxon>Neopterygii</taxon>
        <taxon>Teleostei</taxon>
        <taxon>Anguilliformes</taxon>
        <taxon>Anguillidae</taxon>
        <taxon>Anguilla</taxon>
    </lineage>
</organism>